<dbReference type="EMBL" id="BGZK01000706">
    <property type="protein sequence ID" value="GBP56988.1"/>
    <property type="molecule type" value="Genomic_DNA"/>
</dbReference>
<gene>
    <name evidence="1" type="ORF">EVAR_88617_1</name>
</gene>
<dbReference type="AlphaFoldDB" id="A0A4C1WZR2"/>
<comment type="caution">
    <text evidence="1">The sequence shown here is derived from an EMBL/GenBank/DDBJ whole genome shotgun (WGS) entry which is preliminary data.</text>
</comment>
<protein>
    <submittedName>
        <fullName evidence="1">Uncharacterized protein</fullName>
    </submittedName>
</protein>
<proteinExistence type="predicted"/>
<evidence type="ECO:0000313" key="2">
    <source>
        <dbReference type="Proteomes" id="UP000299102"/>
    </source>
</evidence>
<keyword evidence="2" id="KW-1185">Reference proteome</keyword>
<dbReference type="Proteomes" id="UP000299102">
    <property type="component" value="Unassembled WGS sequence"/>
</dbReference>
<organism evidence="1 2">
    <name type="scientific">Eumeta variegata</name>
    <name type="common">Bagworm moth</name>
    <name type="synonym">Eumeta japonica</name>
    <dbReference type="NCBI Taxonomy" id="151549"/>
    <lineage>
        <taxon>Eukaryota</taxon>
        <taxon>Metazoa</taxon>
        <taxon>Ecdysozoa</taxon>
        <taxon>Arthropoda</taxon>
        <taxon>Hexapoda</taxon>
        <taxon>Insecta</taxon>
        <taxon>Pterygota</taxon>
        <taxon>Neoptera</taxon>
        <taxon>Endopterygota</taxon>
        <taxon>Lepidoptera</taxon>
        <taxon>Glossata</taxon>
        <taxon>Ditrysia</taxon>
        <taxon>Tineoidea</taxon>
        <taxon>Psychidae</taxon>
        <taxon>Oiketicinae</taxon>
        <taxon>Eumeta</taxon>
    </lineage>
</organism>
<evidence type="ECO:0000313" key="1">
    <source>
        <dbReference type="EMBL" id="GBP56988.1"/>
    </source>
</evidence>
<sequence>MGFFLYYSYTDLAPGYQPSFVVNSCSGSTLTVRLCADADPSCDSGLAHCLAFSIGPDTTSRLGLASIVMLNGSIIRVNRNRQCLSIVIAFVLAAHTAAQN</sequence>
<name>A0A4C1WZR2_EUMVA</name>
<reference evidence="1 2" key="1">
    <citation type="journal article" date="2019" name="Commun. Biol.">
        <title>The bagworm genome reveals a unique fibroin gene that provides high tensile strength.</title>
        <authorList>
            <person name="Kono N."/>
            <person name="Nakamura H."/>
            <person name="Ohtoshi R."/>
            <person name="Tomita M."/>
            <person name="Numata K."/>
            <person name="Arakawa K."/>
        </authorList>
    </citation>
    <scope>NUCLEOTIDE SEQUENCE [LARGE SCALE GENOMIC DNA]</scope>
</reference>
<accession>A0A4C1WZR2</accession>